<comment type="caution">
    <text evidence="2">The sequence shown here is derived from an EMBL/GenBank/DDBJ whole genome shotgun (WGS) entry which is preliminary data.</text>
</comment>
<organism evidence="2 3">
    <name type="scientific">Myriangium duriaei CBS 260.36</name>
    <dbReference type="NCBI Taxonomy" id="1168546"/>
    <lineage>
        <taxon>Eukaryota</taxon>
        <taxon>Fungi</taxon>
        <taxon>Dikarya</taxon>
        <taxon>Ascomycota</taxon>
        <taxon>Pezizomycotina</taxon>
        <taxon>Dothideomycetes</taxon>
        <taxon>Dothideomycetidae</taxon>
        <taxon>Myriangiales</taxon>
        <taxon>Myriangiaceae</taxon>
        <taxon>Myriangium</taxon>
    </lineage>
</organism>
<evidence type="ECO:0000313" key="3">
    <source>
        <dbReference type="Proteomes" id="UP000799439"/>
    </source>
</evidence>
<gene>
    <name evidence="2" type="ORF">K461DRAFT_24472</name>
</gene>
<evidence type="ECO:0000256" key="1">
    <source>
        <dbReference type="SAM" id="MobiDB-lite"/>
    </source>
</evidence>
<protein>
    <submittedName>
        <fullName evidence="2">Uncharacterized protein</fullName>
    </submittedName>
</protein>
<proteinExistence type="predicted"/>
<name>A0A9P4MSR4_9PEZI</name>
<reference evidence="2" key="1">
    <citation type="journal article" date="2020" name="Stud. Mycol.">
        <title>101 Dothideomycetes genomes: a test case for predicting lifestyles and emergence of pathogens.</title>
        <authorList>
            <person name="Haridas S."/>
            <person name="Albert R."/>
            <person name="Binder M."/>
            <person name="Bloem J."/>
            <person name="Labutti K."/>
            <person name="Salamov A."/>
            <person name="Andreopoulos B."/>
            <person name="Baker S."/>
            <person name="Barry K."/>
            <person name="Bills G."/>
            <person name="Bluhm B."/>
            <person name="Cannon C."/>
            <person name="Castanera R."/>
            <person name="Culley D."/>
            <person name="Daum C."/>
            <person name="Ezra D."/>
            <person name="Gonzalez J."/>
            <person name="Henrissat B."/>
            <person name="Kuo A."/>
            <person name="Liang C."/>
            <person name="Lipzen A."/>
            <person name="Lutzoni F."/>
            <person name="Magnuson J."/>
            <person name="Mondo S."/>
            <person name="Nolan M."/>
            <person name="Ohm R."/>
            <person name="Pangilinan J."/>
            <person name="Park H.-J."/>
            <person name="Ramirez L."/>
            <person name="Alfaro M."/>
            <person name="Sun H."/>
            <person name="Tritt A."/>
            <person name="Yoshinaga Y."/>
            <person name="Zwiers L.-H."/>
            <person name="Turgeon B."/>
            <person name="Goodwin S."/>
            <person name="Spatafora J."/>
            <person name="Crous P."/>
            <person name="Grigoriev I."/>
        </authorList>
    </citation>
    <scope>NUCLEOTIDE SEQUENCE</scope>
    <source>
        <strain evidence="2">CBS 260.36</strain>
    </source>
</reference>
<keyword evidence="3" id="KW-1185">Reference proteome</keyword>
<dbReference type="Proteomes" id="UP000799439">
    <property type="component" value="Unassembled WGS sequence"/>
</dbReference>
<sequence length="230" mass="25828">MPGDDDSSSLSDCRDDLNNTKASRKRAADTVPSKAPKVAKVSNHPFMDEDFSKFRKPQADRCHPLFIPDDKWDSLISKCRKSSSKRDSCWTVLRRWDMAGRIMETSAGMIAEEPCMRCVKRGWACMIPAGDPSERGTGRSCAICRRDSQPCEPAVRPESPSILSRSLDYESSPEIRRAGESFEKAIQGRESTEILSMELLLEIRDRTKVVQDQQLLILDGLAKGTDQAWT</sequence>
<accession>A0A9P4MSR4</accession>
<feature type="region of interest" description="Disordered" evidence="1">
    <location>
        <begin position="1"/>
        <end position="42"/>
    </location>
</feature>
<dbReference type="EMBL" id="ML996081">
    <property type="protein sequence ID" value="KAF2157796.1"/>
    <property type="molecule type" value="Genomic_DNA"/>
</dbReference>
<dbReference type="AlphaFoldDB" id="A0A9P4MSR4"/>
<evidence type="ECO:0000313" key="2">
    <source>
        <dbReference type="EMBL" id="KAF2157796.1"/>
    </source>
</evidence>